<accession>A0A0N5B178</accession>
<organism evidence="1 2">
    <name type="scientific">Syphacia muris</name>
    <dbReference type="NCBI Taxonomy" id="451379"/>
    <lineage>
        <taxon>Eukaryota</taxon>
        <taxon>Metazoa</taxon>
        <taxon>Ecdysozoa</taxon>
        <taxon>Nematoda</taxon>
        <taxon>Chromadorea</taxon>
        <taxon>Rhabditida</taxon>
        <taxon>Spirurina</taxon>
        <taxon>Oxyuridomorpha</taxon>
        <taxon>Oxyuroidea</taxon>
        <taxon>Oxyuridae</taxon>
        <taxon>Syphacia</taxon>
    </lineage>
</organism>
<dbReference type="AlphaFoldDB" id="A0A0N5B178"/>
<dbReference type="WBParaSite" id="SMUV_0001103001-mRNA-1">
    <property type="protein sequence ID" value="SMUV_0001103001-mRNA-1"/>
    <property type="gene ID" value="SMUV_0001103001"/>
</dbReference>
<keyword evidence="1" id="KW-1185">Reference proteome</keyword>
<dbReference type="STRING" id="451379.A0A0N5B178"/>
<dbReference type="Proteomes" id="UP000046393">
    <property type="component" value="Unplaced"/>
</dbReference>
<evidence type="ECO:0000313" key="2">
    <source>
        <dbReference type="WBParaSite" id="SMUV_0001103001-mRNA-1"/>
    </source>
</evidence>
<sequence>MTGSIPYTEITSASFSKLYGVISTSRINTEIYENLIKFWSRASTTGHLRLQFVTSYGANRISIVRITEDSDAVLSVDVEGRMNCWYKREAGESSWHRSSTVTFQDMAVSYASQFKKSLIALIHRPSDRCTTSESEISVEDLSRTNNKATIGGVVVIWDVHSGGAPVIRHCCCLDTAFITAEWDPNPSSSLIFLSSASYICAYNIYTESTIWMVTDLPGEPRIGVTSDYFYFLLNTEVYLLKEFRERLVKPSKFEIPQGKQVIGLLGLNRSTEFKIVLLESQLQSNSEVRKSAFARLCSANIPQAPKTKLPVETKSAIEIFAGPTHALPPVSILAPSFIEASLLPPKVS</sequence>
<protein>
    <submittedName>
        <fullName evidence="2">Nucleoporin_N domain-containing protein</fullName>
    </submittedName>
</protein>
<proteinExistence type="predicted"/>
<evidence type="ECO:0000313" key="1">
    <source>
        <dbReference type="Proteomes" id="UP000046393"/>
    </source>
</evidence>
<reference evidence="2" key="1">
    <citation type="submission" date="2017-02" db="UniProtKB">
        <authorList>
            <consortium name="WormBaseParasite"/>
        </authorList>
    </citation>
    <scope>IDENTIFICATION</scope>
</reference>
<name>A0A0N5B178_9BILA</name>